<accession>A0A0B7KBR7</accession>
<protein>
    <submittedName>
        <fullName evidence="1">Uncharacterized protein</fullName>
    </submittedName>
</protein>
<evidence type="ECO:0000313" key="1">
    <source>
        <dbReference type="EMBL" id="CEO52922.1"/>
    </source>
</evidence>
<organism evidence="1">
    <name type="scientific">Bionectria ochroleuca</name>
    <name type="common">Gliocladium roseum</name>
    <dbReference type="NCBI Taxonomy" id="29856"/>
    <lineage>
        <taxon>Eukaryota</taxon>
        <taxon>Fungi</taxon>
        <taxon>Dikarya</taxon>
        <taxon>Ascomycota</taxon>
        <taxon>Pezizomycotina</taxon>
        <taxon>Sordariomycetes</taxon>
        <taxon>Hypocreomycetidae</taxon>
        <taxon>Hypocreales</taxon>
        <taxon>Bionectriaceae</taxon>
        <taxon>Clonostachys</taxon>
    </lineage>
</organism>
<dbReference type="EMBL" id="CDPU01000032">
    <property type="protein sequence ID" value="CEO52922.1"/>
    <property type="molecule type" value="Genomic_DNA"/>
</dbReference>
<proteinExistence type="predicted"/>
<reference evidence="1" key="1">
    <citation type="submission" date="2015-01" db="EMBL/GenBank/DDBJ databases">
        <authorList>
            <person name="Durling Mikael"/>
        </authorList>
    </citation>
    <scope>NUCLEOTIDE SEQUENCE</scope>
</reference>
<sequence length="162" mass="17648">MPPSALALSGPRYLLSALVSKRHMHRDQAVNSLMQWKECTKNTHVLSASPGTPNLTILLGPDIILISRMTLSAEVLRGLDTPPLRFAIQAGSKMGTALLSAHFYSYSEFRATAASTRAACLYLRGLDGVLFPSKILDGNLEPRIHVVMSRHLGQQARPLTAD</sequence>
<gene>
    <name evidence="1" type="ORF">BN869_000008980_1</name>
</gene>
<name>A0A0B7KBR7_BIOOC</name>
<dbReference type="AlphaFoldDB" id="A0A0B7KBR7"/>